<dbReference type="Proteomes" id="UP000017973">
    <property type="component" value="Unassembled WGS sequence"/>
</dbReference>
<feature type="transmembrane region" description="Helical" evidence="1">
    <location>
        <begin position="20"/>
        <end position="37"/>
    </location>
</feature>
<keyword evidence="3" id="KW-1185">Reference proteome</keyword>
<comment type="caution">
    <text evidence="2">The sequence shown here is derived from an EMBL/GenBank/DDBJ whole genome shotgun (WGS) entry which is preliminary data.</text>
</comment>
<keyword evidence="1" id="KW-0812">Transmembrane</keyword>
<proteinExistence type="predicted"/>
<name>V6M689_9BACL</name>
<protein>
    <submittedName>
        <fullName evidence="2">Uncharacterized protein</fullName>
    </submittedName>
</protein>
<evidence type="ECO:0000313" key="2">
    <source>
        <dbReference type="EMBL" id="EST53832.1"/>
    </source>
</evidence>
<organism evidence="2 3">
    <name type="scientific">Brevibacillus panacihumi W25</name>
    <dbReference type="NCBI Taxonomy" id="1408254"/>
    <lineage>
        <taxon>Bacteria</taxon>
        <taxon>Bacillati</taxon>
        <taxon>Bacillota</taxon>
        <taxon>Bacilli</taxon>
        <taxon>Bacillales</taxon>
        <taxon>Paenibacillaceae</taxon>
        <taxon>Brevibacillus</taxon>
    </lineage>
</organism>
<dbReference type="EMBL" id="AYJU01000017">
    <property type="protein sequence ID" value="EST53832.1"/>
    <property type="molecule type" value="Genomic_DNA"/>
</dbReference>
<evidence type="ECO:0000313" key="3">
    <source>
        <dbReference type="Proteomes" id="UP000017973"/>
    </source>
</evidence>
<sequence length="72" mass="8529">MSCFSPLFASLAILLSRRYFFRFCTLFFAVCLFLHMLETKKKGGFSQTPNEYPFYLYLKKEAMIDEQDVPTH</sequence>
<dbReference type="PATRIC" id="fig|1408254.3.peg.3367"/>
<dbReference type="HOGENOM" id="CLU_2714487_0_0_9"/>
<gene>
    <name evidence="2" type="ORF">T458_17100</name>
</gene>
<keyword evidence="1" id="KW-1133">Transmembrane helix</keyword>
<reference evidence="2 3" key="1">
    <citation type="journal article" date="2014" name="Genome Announc.">
        <title>Draft Genome Sequence of Brevibacillus panacihumi Strain W25, a Halotolerant Hydrocarbon-Degrading Bacterium.</title>
        <authorList>
            <person name="Wang X."/>
            <person name="Jin D."/>
            <person name="Zhou L."/>
            <person name="Wu L."/>
            <person name="An W."/>
            <person name="Chen Y."/>
            <person name="Zhao L."/>
        </authorList>
    </citation>
    <scope>NUCLEOTIDE SEQUENCE [LARGE SCALE GENOMIC DNA]</scope>
    <source>
        <strain evidence="2 3">W25</strain>
    </source>
</reference>
<dbReference type="AlphaFoldDB" id="V6M689"/>
<evidence type="ECO:0000256" key="1">
    <source>
        <dbReference type="SAM" id="Phobius"/>
    </source>
</evidence>
<dbReference type="STRING" id="1408254.T458_17100"/>
<keyword evidence="1" id="KW-0472">Membrane</keyword>
<accession>V6M689</accession>